<proteinExistence type="predicted"/>
<dbReference type="EMBL" id="JANBPW010005795">
    <property type="protein sequence ID" value="KAJ1931868.1"/>
    <property type="molecule type" value="Genomic_DNA"/>
</dbReference>
<accession>A0ACC1IZR1</accession>
<comment type="caution">
    <text evidence="1">The sequence shown here is derived from an EMBL/GenBank/DDBJ whole genome shotgun (WGS) entry which is preliminary data.</text>
</comment>
<evidence type="ECO:0000313" key="2">
    <source>
        <dbReference type="Proteomes" id="UP001150603"/>
    </source>
</evidence>
<evidence type="ECO:0000313" key="1">
    <source>
        <dbReference type="EMBL" id="KAJ1931868.1"/>
    </source>
</evidence>
<dbReference type="Proteomes" id="UP001150603">
    <property type="component" value="Unassembled WGS sequence"/>
</dbReference>
<gene>
    <name evidence="1" type="ORF">FBU59_006566</name>
</gene>
<organism evidence="1 2">
    <name type="scientific">Linderina macrospora</name>
    <dbReference type="NCBI Taxonomy" id="4868"/>
    <lineage>
        <taxon>Eukaryota</taxon>
        <taxon>Fungi</taxon>
        <taxon>Fungi incertae sedis</taxon>
        <taxon>Zoopagomycota</taxon>
        <taxon>Kickxellomycotina</taxon>
        <taxon>Kickxellomycetes</taxon>
        <taxon>Kickxellales</taxon>
        <taxon>Kickxellaceae</taxon>
        <taxon>Linderina</taxon>
    </lineage>
</organism>
<sequence>MLRSLVRTTSTLSRMRTPAFRMPGSWLSHTAAATTRPSIAMHLQTSRFSTTSQIMKQVTVTFIEPDGNEVEATGEEGTNLMELAHENDVELEGACEGACACSTCHVILPEEIFDNLDEPTDEENDMLDLAFGLTDTSRLGCQVELSADMEGIKIKLPSATRNFYVDGSKPAHH</sequence>
<keyword evidence="2" id="KW-1185">Reference proteome</keyword>
<reference evidence="1" key="1">
    <citation type="submission" date="2022-07" db="EMBL/GenBank/DDBJ databases">
        <title>Phylogenomic reconstructions and comparative analyses of Kickxellomycotina fungi.</title>
        <authorList>
            <person name="Reynolds N.K."/>
            <person name="Stajich J.E."/>
            <person name="Barry K."/>
            <person name="Grigoriev I.V."/>
            <person name="Crous P."/>
            <person name="Smith M.E."/>
        </authorList>
    </citation>
    <scope>NUCLEOTIDE SEQUENCE</scope>
    <source>
        <strain evidence="1">NRRL 5244</strain>
    </source>
</reference>
<protein>
    <submittedName>
        <fullName evidence="1">Uncharacterized protein</fullName>
    </submittedName>
</protein>
<name>A0ACC1IZR1_9FUNG</name>